<comment type="similarity">
    <text evidence="1">Belongs to the universal stress protein A family.</text>
</comment>
<dbReference type="SUPFAM" id="SSF52402">
    <property type="entry name" value="Adenine nucleotide alpha hydrolases-like"/>
    <property type="match status" value="1"/>
</dbReference>
<gene>
    <name evidence="3" type="ORF">SAMN06295960_3811</name>
</gene>
<keyword evidence="4" id="KW-1185">Reference proteome</keyword>
<dbReference type="Proteomes" id="UP000193834">
    <property type="component" value="Unassembled WGS sequence"/>
</dbReference>
<dbReference type="InterPro" id="IPR006016">
    <property type="entry name" value="UspA"/>
</dbReference>
<sequence length="145" mass="15945">MEFKRVLVAYDGSEPSKTALKHAIDLAEKDSEVKVNVVHIFQLPQYFIGDVFATASPQVNEEIFEYAEQLAAQAKETVSFLGDRVSVDLIQGPAGQAILNYAEKHHNDLIIIGSRGLSGLKEFVLGSVSHHVVQNSRIPVLVMKS</sequence>
<accession>A0A1X7LPC6</accession>
<protein>
    <submittedName>
        <fullName evidence="3">Nucleotide-binding universal stress protein, UspA family</fullName>
    </submittedName>
</protein>
<evidence type="ECO:0000313" key="3">
    <source>
        <dbReference type="EMBL" id="SMG55102.1"/>
    </source>
</evidence>
<proteinExistence type="inferred from homology"/>
<dbReference type="OrthoDB" id="9777884at2"/>
<dbReference type="CDD" id="cd00293">
    <property type="entry name" value="USP-like"/>
    <property type="match status" value="1"/>
</dbReference>
<dbReference type="Gene3D" id="3.40.50.620">
    <property type="entry name" value="HUPs"/>
    <property type="match status" value="1"/>
</dbReference>
<evidence type="ECO:0000256" key="1">
    <source>
        <dbReference type="ARBA" id="ARBA00008791"/>
    </source>
</evidence>
<evidence type="ECO:0000313" key="4">
    <source>
        <dbReference type="Proteomes" id="UP000193834"/>
    </source>
</evidence>
<feature type="domain" description="UspA" evidence="2">
    <location>
        <begin position="3"/>
        <end position="144"/>
    </location>
</feature>
<evidence type="ECO:0000259" key="2">
    <source>
        <dbReference type="Pfam" id="PF00582"/>
    </source>
</evidence>
<dbReference type="PANTHER" id="PTHR46268">
    <property type="entry name" value="STRESS RESPONSE PROTEIN NHAX"/>
    <property type="match status" value="1"/>
</dbReference>
<dbReference type="STRING" id="1852522.SAMN06295960_3811"/>
<dbReference type="PANTHER" id="PTHR46268:SF6">
    <property type="entry name" value="UNIVERSAL STRESS PROTEIN UP12"/>
    <property type="match status" value="1"/>
</dbReference>
<dbReference type="InterPro" id="IPR006015">
    <property type="entry name" value="Universal_stress_UspA"/>
</dbReference>
<dbReference type="Pfam" id="PF00582">
    <property type="entry name" value="Usp"/>
    <property type="match status" value="1"/>
</dbReference>
<dbReference type="PRINTS" id="PR01438">
    <property type="entry name" value="UNVRSLSTRESS"/>
</dbReference>
<dbReference type="InterPro" id="IPR014729">
    <property type="entry name" value="Rossmann-like_a/b/a_fold"/>
</dbReference>
<organism evidence="3 4">
    <name type="scientific">Paenibacillus aquistagni</name>
    <dbReference type="NCBI Taxonomy" id="1852522"/>
    <lineage>
        <taxon>Bacteria</taxon>
        <taxon>Bacillati</taxon>
        <taxon>Bacillota</taxon>
        <taxon>Bacilli</taxon>
        <taxon>Bacillales</taxon>
        <taxon>Paenibacillaceae</taxon>
        <taxon>Paenibacillus</taxon>
    </lineage>
</organism>
<reference evidence="3 4" key="1">
    <citation type="submission" date="2017-04" db="EMBL/GenBank/DDBJ databases">
        <authorList>
            <person name="Afonso C.L."/>
            <person name="Miller P.J."/>
            <person name="Scott M.A."/>
            <person name="Spackman E."/>
            <person name="Goraichik I."/>
            <person name="Dimitrov K.M."/>
            <person name="Suarez D.L."/>
            <person name="Swayne D.E."/>
        </authorList>
    </citation>
    <scope>NUCLEOTIDE SEQUENCE [LARGE SCALE GENOMIC DNA]</scope>
    <source>
        <strain evidence="3 4">11</strain>
    </source>
</reference>
<dbReference type="EMBL" id="FXAZ01000006">
    <property type="protein sequence ID" value="SMG55102.1"/>
    <property type="molecule type" value="Genomic_DNA"/>
</dbReference>
<dbReference type="RefSeq" id="WP_085496901.1">
    <property type="nucleotide sequence ID" value="NZ_FXAZ01000006.1"/>
</dbReference>
<name>A0A1X7LPC6_9BACL</name>
<dbReference type="AlphaFoldDB" id="A0A1X7LPC6"/>